<evidence type="ECO:0000256" key="2">
    <source>
        <dbReference type="PROSITE-ProRule" id="PRU00169"/>
    </source>
</evidence>
<dbReference type="InterPro" id="IPR016032">
    <property type="entry name" value="Sig_transdc_resp-reg_C-effctor"/>
</dbReference>
<evidence type="ECO:0000313" key="6">
    <source>
        <dbReference type="Proteomes" id="UP000070107"/>
    </source>
</evidence>
<keyword evidence="1" id="KW-0238">DNA-binding</keyword>
<dbReference type="InterPro" id="IPR000792">
    <property type="entry name" value="Tscrpt_reg_LuxR_C"/>
</dbReference>
<protein>
    <recommendedName>
        <fullName evidence="7">LuxR family transcriptional regulator</fullName>
    </recommendedName>
</protein>
<organism evidence="5 6">
    <name type="scientific">Paramesorhizobium deserti</name>
    <dbReference type="NCBI Taxonomy" id="1494590"/>
    <lineage>
        <taxon>Bacteria</taxon>
        <taxon>Pseudomonadati</taxon>
        <taxon>Pseudomonadota</taxon>
        <taxon>Alphaproteobacteria</taxon>
        <taxon>Hyphomicrobiales</taxon>
        <taxon>Phyllobacteriaceae</taxon>
        <taxon>Paramesorhizobium</taxon>
    </lineage>
</organism>
<dbReference type="GO" id="GO:0003677">
    <property type="term" value="F:DNA binding"/>
    <property type="evidence" value="ECO:0007669"/>
    <property type="project" value="UniProtKB-KW"/>
</dbReference>
<dbReference type="Gene3D" id="1.10.10.10">
    <property type="entry name" value="Winged helix-like DNA-binding domain superfamily/Winged helix DNA-binding domain"/>
    <property type="match status" value="1"/>
</dbReference>
<dbReference type="CDD" id="cd06170">
    <property type="entry name" value="LuxR_C_like"/>
    <property type="match status" value="1"/>
</dbReference>
<comment type="caution">
    <text evidence="5">The sequence shown here is derived from an EMBL/GenBank/DDBJ whole genome shotgun (WGS) entry which is preliminary data.</text>
</comment>
<evidence type="ECO:0000259" key="3">
    <source>
        <dbReference type="PROSITE" id="PS50043"/>
    </source>
</evidence>
<dbReference type="GO" id="GO:0006355">
    <property type="term" value="P:regulation of DNA-templated transcription"/>
    <property type="evidence" value="ECO:0007669"/>
    <property type="project" value="InterPro"/>
</dbReference>
<dbReference type="OrthoDB" id="9782896at2"/>
<feature type="domain" description="Response regulatory" evidence="4">
    <location>
        <begin position="10"/>
        <end position="126"/>
    </location>
</feature>
<evidence type="ECO:0000259" key="4">
    <source>
        <dbReference type="PROSITE" id="PS50110"/>
    </source>
</evidence>
<evidence type="ECO:0000256" key="1">
    <source>
        <dbReference type="ARBA" id="ARBA00023125"/>
    </source>
</evidence>
<keyword evidence="2" id="KW-0597">Phosphoprotein</keyword>
<feature type="modified residue" description="4-aspartylphosphate" evidence="2">
    <location>
        <position position="59"/>
    </location>
</feature>
<keyword evidence="6" id="KW-1185">Reference proteome</keyword>
<dbReference type="Proteomes" id="UP000070107">
    <property type="component" value="Unassembled WGS sequence"/>
</dbReference>
<dbReference type="PRINTS" id="PR00038">
    <property type="entry name" value="HTHLUXR"/>
</dbReference>
<dbReference type="InterPro" id="IPR039420">
    <property type="entry name" value="WalR-like"/>
</dbReference>
<accession>A0A135HQF3</accession>
<dbReference type="Gene3D" id="3.40.50.2300">
    <property type="match status" value="1"/>
</dbReference>
<dbReference type="InterPro" id="IPR011006">
    <property type="entry name" value="CheY-like_superfamily"/>
</dbReference>
<evidence type="ECO:0008006" key="7">
    <source>
        <dbReference type="Google" id="ProtNLM"/>
    </source>
</evidence>
<dbReference type="SUPFAM" id="SSF52172">
    <property type="entry name" value="CheY-like"/>
    <property type="match status" value="1"/>
</dbReference>
<dbReference type="GO" id="GO:0000160">
    <property type="term" value="P:phosphorelay signal transduction system"/>
    <property type="evidence" value="ECO:0007669"/>
    <property type="project" value="InterPro"/>
</dbReference>
<dbReference type="SMART" id="SM00421">
    <property type="entry name" value="HTH_LUXR"/>
    <property type="match status" value="1"/>
</dbReference>
<dbReference type="EMBL" id="LNTU01000038">
    <property type="protein sequence ID" value="KXF75425.1"/>
    <property type="molecule type" value="Genomic_DNA"/>
</dbReference>
<dbReference type="PROSITE" id="PS50043">
    <property type="entry name" value="HTH_LUXR_2"/>
    <property type="match status" value="1"/>
</dbReference>
<dbReference type="PANTHER" id="PTHR43214">
    <property type="entry name" value="TWO-COMPONENT RESPONSE REGULATOR"/>
    <property type="match status" value="1"/>
</dbReference>
<dbReference type="Pfam" id="PF00072">
    <property type="entry name" value="Response_reg"/>
    <property type="match status" value="1"/>
</dbReference>
<evidence type="ECO:0000313" key="5">
    <source>
        <dbReference type="EMBL" id="KXF75425.1"/>
    </source>
</evidence>
<dbReference type="InterPro" id="IPR036388">
    <property type="entry name" value="WH-like_DNA-bd_sf"/>
</dbReference>
<dbReference type="PANTHER" id="PTHR43214:SF42">
    <property type="entry name" value="TRANSCRIPTIONAL REGULATORY PROTEIN DESR"/>
    <property type="match status" value="1"/>
</dbReference>
<sequence length="303" mass="33226">MKPQAQSAPVVLVVDDSPDTLGMLTDALDLEGMKVFLADSGRAALNLARDIEPDIILMDAKMPGLDGFETCRILKTEMGMADTPVIFMTGFGDSEHVVNAFASGGVDFVVKPVPLVELLARMRAHLANARRARSARDALDNTGRRILVTDAAGRVLWATPQANDLLILCGIAIEEGSRLPWELTDWLLSQNANGRQAYLFQRNGKQIEFRAAGGAEGSERLVRLIDRDAGTDEERLAIAFGLSLRVAEVLLWITHGKSNREIAEILDLSPRTVNKHLEQIFDKLGVENRTAAATMSVRILWNE</sequence>
<dbReference type="PROSITE" id="PS50110">
    <property type="entry name" value="RESPONSE_REGULATORY"/>
    <property type="match status" value="1"/>
</dbReference>
<proteinExistence type="predicted"/>
<dbReference type="SUPFAM" id="SSF46894">
    <property type="entry name" value="C-terminal effector domain of the bipartite response regulators"/>
    <property type="match status" value="1"/>
</dbReference>
<dbReference type="AlphaFoldDB" id="A0A135HQF3"/>
<feature type="domain" description="HTH luxR-type" evidence="3">
    <location>
        <begin position="235"/>
        <end position="300"/>
    </location>
</feature>
<dbReference type="Pfam" id="PF00196">
    <property type="entry name" value="GerE"/>
    <property type="match status" value="1"/>
</dbReference>
<name>A0A135HQF3_9HYPH</name>
<dbReference type="SMART" id="SM00448">
    <property type="entry name" value="REC"/>
    <property type="match status" value="1"/>
</dbReference>
<reference evidence="5 6" key="1">
    <citation type="submission" date="2015-11" db="EMBL/GenBank/DDBJ databases">
        <title>Draft genome sequence of Paramesorhizobium deserti A-3-E, a strain highly resistant to diverse beta-lactam antibiotics.</title>
        <authorList>
            <person name="Lv R."/>
            <person name="Yang X."/>
            <person name="Fang N."/>
            <person name="Guo J."/>
            <person name="Luo X."/>
            <person name="Peng F."/>
            <person name="Yang R."/>
            <person name="Cui Y."/>
            <person name="Fang C."/>
            <person name="Song Y."/>
        </authorList>
    </citation>
    <scope>NUCLEOTIDE SEQUENCE [LARGE SCALE GENOMIC DNA]</scope>
    <source>
        <strain evidence="5 6">A-3-E</strain>
    </source>
</reference>
<dbReference type="STRING" id="1494590.ATN84_19385"/>
<dbReference type="RefSeq" id="WP_068884629.1">
    <property type="nucleotide sequence ID" value="NZ_LNTU01000038.1"/>
</dbReference>
<gene>
    <name evidence="5" type="ORF">ATN84_19385</name>
</gene>
<dbReference type="InterPro" id="IPR001789">
    <property type="entry name" value="Sig_transdc_resp-reg_receiver"/>
</dbReference>